<proteinExistence type="predicted"/>
<evidence type="ECO:0000313" key="8">
    <source>
        <dbReference type="EMBL" id="CAH7197458.1"/>
    </source>
</evidence>
<dbReference type="Gene3D" id="2.60.40.10">
    <property type="entry name" value="Immunoglobulins"/>
    <property type="match status" value="1"/>
</dbReference>
<dbReference type="PANTHER" id="PTHR11860:SF49">
    <property type="entry name" value="HIGH AFFINITY IMMUNOGLOBULIN ALPHA AND IMMUNOGLOBULIN MU FC RECEPTOR"/>
    <property type="match status" value="1"/>
</dbReference>
<keyword evidence="5" id="KW-1133">Transmembrane helix</keyword>
<comment type="subcellular location">
    <subcellularLocation>
        <location evidence="1">Cell membrane</location>
        <topology evidence="1">Single-pass membrane protein</topology>
    </subcellularLocation>
</comment>
<dbReference type="SUPFAM" id="SSF48726">
    <property type="entry name" value="Immunoglobulin"/>
    <property type="match status" value="1"/>
</dbReference>
<evidence type="ECO:0000259" key="7">
    <source>
        <dbReference type="SMART" id="SM00409"/>
    </source>
</evidence>
<feature type="region of interest" description="Disordered" evidence="4">
    <location>
        <begin position="298"/>
        <end position="407"/>
    </location>
</feature>
<evidence type="ECO:0000256" key="5">
    <source>
        <dbReference type="SAM" id="Phobius"/>
    </source>
</evidence>
<comment type="caution">
    <text evidence="8">The sequence shown here is derived from an EMBL/GenBank/DDBJ whole genome shotgun (WGS) entry which is preliminary data.</text>
</comment>
<dbReference type="EMBL" id="CALSGD010001569">
    <property type="protein sequence ID" value="CAH7197458.1"/>
    <property type="molecule type" value="Genomic_DNA"/>
</dbReference>
<dbReference type="SMART" id="SM00409">
    <property type="entry name" value="IG"/>
    <property type="match status" value="1"/>
</dbReference>
<feature type="chain" id="PRO_5043482660" evidence="6">
    <location>
        <begin position="37"/>
        <end position="582"/>
    </location>
</feature>
<feature type="region of interest" description="Disordered" evidence="4">
    <location>
        <begin position="460"/>
        <end position="493"/>
    </location>
</feature>
<feature type="transmembrane region" description="Helical" evidence="5">
    <location>
        <begin position="502"/>
        <end position="522"/>
    </location>
</feature>
<sequence length="582" mass="63428">MDQDAPAKPREQKVSGQRTRWKTLLLILSLLHGSSMTPPHRRPHSRGLQAGPPSSRTHLFTADAHTASTPPCYWKNSLTDANALRGPRLVSGETGGAVTIRCHYAPSSVNRHQRKYWCRLSPLLWICYTIVSTNHYTHHDYRGRVTLTDFPQSGFFMVKLLQLSLNDTGLYRCGIGDRNDMLFFRTDLIVAAGPSNTTYAASSTSGELITTSPRIAAAANRGTPGVTQILEGGGPEQYRTAPTTANRWTPGVTQTLEGRDSERDRKAPTTANRWTLEITQILEGQGSEQDRTALTTRVSKTTAPANGRQIPRTAKTTVPGTSSREEGSIKATVPTPESPTSKSRSMFSTTQGVWTWSTRNSAATRASTSKGREKGTAPEADGPQGETEVSTPPEALRKTTGTTRPSALISERVTWETLQEARETSKQETLYSVEESSPAPNAWTLNTSHTQMASGSIDWRLENTGGESSPQTPSQLSSGGVVWTPGKESSMKSALTGESSPWILTPVSTLLPLVLLAPLVLLKRRLWRQRTSPGAERPPRITLIQMTHFLPGEQPDVGKNLPQDDLPPAPAGLSVMEKDPEP</sequence>
<dbReference type="Pfam" id="PF07686">
    <property type="entry name" value="V-set"/>
    <property type="match status" value="1"/>
</dbReference>
<feature type="compositionally biased region" description="Polar residues" evidence="4">
    <location>
        <begin position="338"/>
        <end position="369"/>
    </location>
</feature>
<evidence type="ECO:0000256" key="2">
    <source>
        <dbReference type="ARBA" id="ARBA00022692"/>
    </source>
</evidence>
<dbReference type="AlphaFoldDB" id="A0AAV0A624"/>
<feature type="compositionally biased region" description="Polar residues" evidence="4">
    <location>
        <begin position="427"/>
        <end position="443"/>
    </location>
</feature>
<evidence type="ECO:0000256" key="1">
    <source>
        <dbReference type="ARBA" id="ARBA00004162"/>
    </source>
</evidence>
<evidence type="ECO:0000256" key="6">
    <source>
        <dbReference type="SAM" id="SignalP"/>
    </source>
</evidence>
<evidence type="ECO:0000256" key="3">
    <source>
        <dbReference type="ARBA" id="ARBA00023136"/>
    </source>
</evidence>
<keyword evidence="3 5" id="KW-0472">Membrane</keyword>
<dbReference type="InterPro" id="IPR013106">
    <property type="entry name" value="Ig_V-set"/>
</dbReference>
<dbReference type="CDD" id="cd05716">
    <property type="entry name" value="IgV_pIgR_like"/>
    <property type="match status" value="1"/>
</dbReference>
<feature type="region of interest" description="Disordered" evidence="4">
    <location>
        <begin position="551"/>
        <end position="582"/>
    </location>
</feature>
<keyword evidence="9" id="KW-1185">Reference proteome</keyword>
<protein>
    <submittedName>
        <fullName evidence="8">Fcamr protein</fullName>
    </submittedName>
</protein>
<dbReference type="PANTHER" id="PTHR11860">
    <property type="entry name" value="POLYMERIC-IMMUNOGLOBULIN RECEPTOR"/>
    <property type="match status" value="1"/>
</dbReference>
<organism evidence="8 9">
    <name type="scientific">Phodopus roborovskii</name>
    <name type="common">Roborovski's desert hamster</name>
    <name type="synonym">Cricetulus roborovskii</name>
    <dbReference type="NCBI Taxonomy" id="109678"/>
    <lineage>
        <taxon>Eukaryota</taxon>
        <taxon>Metazoa</taxon>
        <taxon>Chordata</taxon>
        <taxon>Craniata</taxon>
        <taxon>Vertebrata</taxon>
        <taxon>Euteleostomi</taxon>
        <taxon>Mammalia</taxon>
        <taxon>Eutheria</taxon>
        <taxon>Euarchontoglires</taxon>
        <taxon>Glires</taxon>
        <taxon>Rodentia</taxon>
        <taxon>Myomorpha</taxon>
        <taxon>Muroidea</taxon>
        <taxon>Cricetidae</taxon>
        <taxon>Cricetinae</taxon>
        <taxon>Phodopus</taxon>
    </lineage>
</organism>
<feature type="compositionally biased region" description="Polar residues" evidence="4">
    <location>
        <begin position="465"/>
        <end position="478"/>
    </location>
</feature>
<keyword evidence="2 5" id="KW-0812">Transmembrane</keyword>
<dbReference type="InterPro" id="IPR013783">
    <property type="entry name" value="Ig-like_fold"/>
</dbReference>
<dbReference type="GO" id="GO:0005886">
    <property type="term" value="C:plasma membrane"/>
    <property type="evidence" value="ECO:0007669"/>
    <property type="project" value="UniProtKB-SubCell"/>
</dbReference>
<reference evidence="8" key="1">
    <citation type="submission" date="2022-06" db="EMBL/GenBank/DDBJ databases">
        <authorList>
            <person name="Andreotti S."/>
            <person name="Wyler E."/>
        </authorList>
    </citation>
    <scope>NUCLEOTIDE SEQUENCE</scope>
</reference>
<feature type="signal peptide" evidence="6">
    <location>
        <begin position="1"/>
        <end position="36"/>
    </location>
</feature>
<dbReference type="Proteomes" id="UP001152836">
    <property type="component" value="Unassembled WGS sequence"/>
</dbReference>
<dbReference type="InterPro" id="IPR050671">
    <property type="entry name" value="CD300_family_receptors"/>
</dbReference>
<keyword evidence="6" id="KW-0732">Signal</keyword>
<gene>
    <name evidence="8" type="primary">Fcamr</name>
    <name evidence="8" type="ORF">PHOROB_LOCUS15012</name>
</gene>
<evidence type="ECO:0000313" key="9">
    <source>
        <dbReference type="Proteomes" id="UP001152836"/>
    </source>
</evidence>
<dbReference type="InterPro" id="IPR003599">
    <property type="entry name" value="Ig_sub"/>
</dbReference>
<name>A0AAV0A624_PHORO</name>
<feature type="region of interest" description="Disordered" evidence="4">
    <location>
        <begin position="419"/>
        <end position="443"/>
    </location>
</feature>
<accession>A0AAV0A624</accession>
<evidence type="ECO:0000256" key="4">
    <source>
        <dbReference type="SAM" id="MobiDB-lite"/>
    </source>
</evidence>
<dbReference type="GO" id="GO:0004888">
    <property type="term" value="F:transmembrane signaling receptor activity"/>
    <property type="evidence" value="ECO:0007669"/>
    <property type="project" value="TreeGrafter"/>
</dbReference>
<feature type="region of interest" description="Disordered" evidence="4">
    <location>
        <begin position="34"/>
        <end position="58"/>
    </location>
</feature>
<dbReference type="InterPro" id="IPR036179">
    <property type="entry name" value="Ig-like_dom_sf"/>
</dbReference>
<feature type="domain" description="Immunoglobulin" evidence="7">
    <location>
        <begin position="87"/>
        <end position="191"/>
    </location>
</feature>